<comment type="catalytic activity">
    <reaction evidence="9">
        <text>(7R,8S)-7,8-diammoniononanoate + CO2 + ATP = (4R,5S)-dethiobiotin + ADP + phosphate + 3 H(+)</text>
        <dbReference type="Rhea" id="RHEA:15805"/>
        <dbReference type="ChEBI" id="CHEBI:15378"/>
        <dbReference type="ChEBI" id="CHEBI:16526"/>
        <dbReference type="ChEBI" id="CHEBI:30616"/>
        <dbReference type="ChEBI" id="CHEBI:43474"/>
        <dbReference type="ChEBI" id="CHEBI:149469"/>
        <dbReference type="ChEBI" id="CHEBI:149473"/>
        <dbReference type="ChEBI" id="CHEBI:456216"/>
        <dbReference type="EC" id="6.3.3.3"/>
    </reaction>
</comment>
<evidence type="ECO:0000256" key="6">
    <source>
        <dbReference type="ARBA" id="ARBA00022840"/>
    </source>
</evidence>
<dbReference type="Pfam" id="PF13500">
    <property type="entry name" value="AAA_26"/>
    <property type="match status" value="1"/>
</dbReference>
<comment type="subunit">
    <text evidence="9">Homodimer.</text>
</comment>
<reference evidence="10 11" key="1">
    <citation type="submission" date="2016-11" db="EMBL/GenBank/DDBJ databases">
        <authorList>
            <person name="Jaros S."/>
            <person name="Januszkiewicz K."/>
            <person name="Wedrychowicz H."/>
        </authorList>
    </citation>
    <scope>NUCLEOTIDE SEQUENCE [LARGE SCALE GENOMIC DNA]</scope>
    <source>
        <strain evidence="10 11">DSM 2631</strain>
    </source>
</reference>
<comment type="pathway">
    <text evidence="9">Cofactor biosynthesis; biotin biosynthesis; biotin from 7,8-diaminononanoate: step 1/2.</text>
</comment>
<dbReference type="CDD" id="cd03109">
    <property type="entry name" value="DTBS"/>
    <property type="match status" value="1"/>
</dbReference>
<evidence type="ECO:0000313" key="10">
    <source>
        <dbReference type="EMBL" id="SHE77469.1"/>
    </source>
</evidence>
<comment type="function">
    <text evidence="9">Catalyzes a mechanistically unusual reaction, the ATP-dependent insertion of CO2 between the N7 and N8 nitrogen atoms of 7,8-diaminopelargonic acid (DAPA, also called 7,8-diammoniononanoate) to form a ureido ring.</text>
</comment>
<dbReference type="Proteomes" id="UP000184035">
    <property type="component" value="Unassembled WGS sequence"/>
</dbReference>
<dbReference type="GO" id="GO:0005829">
    <property type="term" value="C:cytosol"/>
    <property type="evidence" value="ECO:0007669"/>
    <property type="project" value="TreeGrafter"/>
</dbReference>
<evidence type="ECO:0000256" key="8">
    <source>
        <dbReference type="ARBA" id="ARBA00047386"/>
    </source>
</evidence>
<name>A0A1M4W8D5_9CLOT</name>
<evidence type="ECO:0000256" key="7">
    <source>
        <dbReference type="ARBA" id="ARBA00022842"/>
    </source>
</evidence>
<comment type="catalytic activity">
    <reaction evidence="8">
        <text>(7R,8S)-8-amino-7-(carboxyamino)nonanoate + ATP = (4R,5S)-dethiobiotin + ADP + phosphate + H(+)</text>
        <dbReference type="Rhea" id="RHEA:63684"/>
        <dbReference type="ChEBI" id="CHEBI:15378"/>
        <dbReference type="ChEBI" id="CHEBI:30616"/>
        <dbReference type="ChEBI" id="CHEBI:43474"/>
        <dbReference type="ChEBI" id="CHEBI:149470"/>
        <dbReference type="ChEBI" id="CHEBI:149473"/>
        <dbReference type="ChEBI" id="CHEBI:456216"/>
    </reaction>
</comment>
<feature type="binding site" evidence="9">
    <location>
        <position position="42"/>
    </location>
    <ligand>
        <name>substrate</name>
    </ligand>
</feature>
<dbReference type="STRING" id="1533.SAMN05443638_1115"/>
<comment type="cofactor">
    <cofactor evidence="9">
        <name>Mg(2+)</name>
        <dbReference type="ChEBI" id="CHEBI:18420"/>
    </cofactor>
</comment>
<keyword evidence="3 9" id="KW-0479">Metal-binding</keyword>
<comment type="caution">
    <text evidence="9">Lacks conserved residue(s) required for the propagation of feature annotation.</text>
</comment>
<keyword evidence="6 9" id="KW-0067">ATP-binding</keyword>
<dbReference type="GO" id="GO:0004141">
    <property type="term" value="F:dethiobiotin synthase activity"/>
    <property type="evidence" value="ECO:0007669"/>
    <property type="project" value="UniProtKB-UniRule"/>
</dbReference>
<keyword evidence="11" id="KW-1185">Reference proteome</keyword>
<proteinExistence type="inferred from homology"/>
<feature type="binding site" evidence="9">
    <location>
        <begin position="13"/>
        <end position="18"/>
    </location>
    <ligand>
        <name>ATP</name>
        <dbReference type="ChEBI" id="CHEBI:30616"/>
    </ligand>
</feature>
<dbReference type="OrthoDB" id="9802097at2"/>
<accession>A0A1M4W8D5</accession>
<dbReference type="EMBL" id="FQVM01000011">
    <property type="protein sequence ID" value="SHE77469.1"/>
    <property type="molecule type" value="Genomic_DNA"/>
</dbReference>
<protein>
    <recommendedName>
        <fullName evidence="9">ATP-dependent dethiobiotin synthetase BioD</fullName>
        <ecNumber evidence="9">6.3.3.3</ecNumber>
    </recommendedName>
    <alternativeName>
        <fullName evidence="9">DTB synthetase</fullName>
        <shortName evidence="9">DTBS</shortName>
    </alternativeName>
    <alternativeName>
        <fullName evidence="9">Dethiobiotin synthase</fullName>
    </alternativeName>
</protein>
<gene>
    <name evidence="9" type="primary">bioD</name>
    <name evidence="10" type="ORF">SAMN05443638_1115</name>
</gene>
<dbReference type="HAMAP" id="MF_00336">
    <property type="entry name" value="BioD"/>
    <property type="match status" value="1"/>
</dbReference>
<evidence type="ECO:0000256" key="3">
    <source>
        <dbReference type="ARBA" id="ARBA00022723"/>
    </source>
</evidence>
<evidence type="ECO:0000256" key="9">
    <source>
        <dbReference type="HAMAP-Rule" id="MF_00336"/>
    </source>
</evidence>
<dbReference type="UniPathway" id="UPA00078">
    <property type="reaction ID" value="UER00161"/>
</dbReference>
<dbReference type="SUPFAM" id="SSF52540">
    <property type="entry name" value="P-loop containing nucleoside triphosphate hydrolases"/>
    <property type="match status" value="1"/>
</dbReference>
<dbReference type="PANTHER" id="PTHR43210:SF2">
    <property type="entry name" value="ATP-DEPENDENT DETHIOBIOTIN SYNTHETASE BIOD 2"/>
    <property type="match status" value="1"/>
</dbReference>
<evidence type="ECO:0000313" key="11">
    <source>
        <dbReference type="Proteomes" id="UP000184035"/>
    </source>
</evidence>
<organism evidence="10 11">
    <name type="scientific">Clostridium fallax</name>
    <dbReference type="NCBI Taxonomy" id="1533"/>
    <lineage>
        <taxon>Bacteria</taxon>
        <taxon>Bacillati</taxon>
        <taxon>Bacillota</taxon>
        <taxon>Clostridia</taxon>
        <taxon>Eubacteriales</taxon>
        <taxon>Clostridiaceae</taxon>
        <taxon>Clostridium</taxon>
    </lineage>
</organism>
<dbReference type="AlphaFoldDB" id="A0A1M4W8D5"/>
<dbReference type="NCBIfam" id="TIGR00347">
    <property type="entry name" value="bioD"/>
    <property type="match status" value="1"/>
</dbReference>
<dbReference type="PANTHER" id="PTHR43210">
    <property type="entry name" value="DETHIOBIOTIN SYNTHETASE"/>
    <property type="match status" value="1"/>
</dbReference>
<evidence type="ECO:0000256" key="2">
    <source>
        <dbReference type="ARBA" id="ARBA00022598"/>
    </source>
</evidence>
<keyword evidence="1 9" id="KW-0963">Cytoplasm</keyword>
<dbReference type="RefSeq" id="WP_072895429.1">
    <property type="nucleotide sequence ID" value="NZ_FQVM01000011.1"/>
</dbReference>
<feature type="binding site" evidence="9">
    <location>
        <position position="116"/>
    </location>
    <ligand>
        <name>Mg(2+)</name>
        <dbReference type="ChEBI" id="CHEBI:18420"/>
    </ligand>
</feature>
<feature type="binding site" evidence="9">
    <location>
        <position position="57"/>
    </location>
    <ligand>
        <name>Mg(2+)</name>
        <dbReference type="ChEBI" id="CHEBI:18420"/>
    </ligand>
</feature>
<dbReference type="GO" id="GO:0009102">
    <property type="term" value="P:biotin biosynthetic process"/>
    <property type="evidence" value="ECO:0007669"/>
    <property type="project" value="UniProtKB-UniRule"/>
</dbReference>
<feature type="binding site" evidence="9">
    <location>
        <begin position="191"/>
        <end position="192"/>
    </location>
    <ligand>
        <name>ATP</name>
        <dbReference type="ChEBI" id="CHEBI:30616"/>
    </ligand>
</feature>
<dbReference type="InterPro" id="IPR004472">
    <property type="entry name" value="DTB_synth_BioD"/>
</dbReference>
<evidence type="ECO:0000256" key="4">
    <source>
        <dbReference type="ARBA" id="ARBA00022741"/>
    </source>
</evidence>
<keyword evidence="4 9" id="KW-0547">Nucleotide-binding</keyword>
<evidence type="ECO:0000256" key="1">
    <source>
        <dbReference type="ARBA" id="ARBA00022490"/>
    </source>
</evidence>
<feature type="active site" evidence="9">
    <location>
        <position position="38"/>
    </location>
</feature>
<feature type="binding site" evidence="9">
    <location>
        <position position="17"/>
    </location>
    <ligand>
        <name>Mg(2+)</name>
        <dbReference type="ChEBI" id="CHEBI:18420"/>
    </ligand>
</feature>
<feature type="binding site" evidence="9">
    <location>
        <begin position="116"/>
        <end position="119"/>
    </location>
    <ligand>
        <name>ATP</name>
        <dbReference type="ChEBI" id="CHEBI:30616"/>
    </ligand>
</feature>
<dbReference type="PIRSF" id="PIRSF006755">
    <property type="entry name" value="DTB_synth"/>
    <property type="match status" value="1"/>
</dbReference>
<sequence>MTKGIFITGTDTNVGKTIITAALMYLLRSNSYNSTYFKAALSGAESSGDKLIPIDTDIVCKLSNLNEDYNLLTPYVYKTAVSPHLASIIENNPIDINKIKNSYKILKEKYDYIIAEGSGGIICPLIKNIGKIINNSNKLNNNFYLLEDLIKDLNMDVIIVTRVSLGTINHTLLTIKYLESVGINIKGIIVNEYENTDLCNDNIDIITSLTTVPILAKINKISNKNDKESFFKELKTSIKKSLKVEDLINVMSEI</sequence>
<dbReference type="GO" id="GO:0005524">
    <property type="term" value="F:ATP binding"/>
    <property type="evidence" value="ECO:0007669"/>
    <property type="project" value="UniProtKB-UniRule"/>
</dbReference>
<dbReference type="InterPro" id="IPR027417">
    <property type="entry name" value="P-loop_NTPase"/>
</dbReference>
<dbReference type="EC" id="6.3.3.3" evidence="9"/>
<feature type="binding site" evidence="9">
    <location>
        <position position="57"/>
    </location>
    <ligand>
        <name>ATP</name>
        <dbReference type="ChEBI" id="CHEBI:30616"/>
    </ligand>
</feature>
<comment type="subcellular location">
    <subcellularLocation>
        <location evidence="9">Cytoplasm</location>
    </subcellularLocation>
</comment>
<keyword evidence="5 9" id="KW-0093">Biotin biosynthesis</keyword>
<dbReference type="GO" id="GO:0000287">
    <property type="term" value="F:magnesium ion binding"/>
    <property type="evidence" value="ECO:0007669"/>
    <property type="project" value="UniProtKB-UniRule"/>
</dbReference>
<dbReference type="Gene3D" id="3.40.50.300">
    <property type="entry name" value="P-loop containing nucleotide triphosphate hydrolases"/>
    <property type="match status" value="1"/>
</dbReference>
<comment type="similarity">
    <text evidence="9">Belongs to the dethiobiotin synthetase family.</text>
</comment>
<evidence type="ECO:0000256" key="5">
    <source>
        <dbReference type="ARBA" id="ARBA00022756"/>
    </source>
</evidence>
<keyword evidence="2 9" id="KW-0436">Ligase</keyword>
<keyword evidence="7 9" id="KW-0460">Magnesium</keyword>